<dbReference type="EMBL" id="CAVNYO010000214">
    <property type="protein sequence ID" value="CAK5273206.1"/>
    <property type="molecule type" value="Genomic_DNA"/>
</dbReference>
<evidence type="ECO:0000313" key="25">
    <source>
        <dbReference type="EMBL" id="CAK5273231.1"/>
    </source>
</evidence>
<dbReference type="InterPro" id="IPR001750">
    <property type="entry name" value="ND/Mrp_TM"/>
</dbReference>
<dbReference type="EMBL" id="CAVNYO010000239">
    <property type="protein sequence ID" value="CAK5273244.1"/>
    <property type="molecule type" value="Genomic_DNA"/>
</dbReference>
<dbReference type="EMBL" id="CAVNYO010000214">
    <property type="protein sequence ID" value="CAK5273205.1"/>
    <property type="molecule type" value="Genomic_DNA"/>
</dbReference>
<dbReference type="EMBL" id="CAVNYO010000235">
    <property type="protein sequence ID" value="CAK5273236.1"/>
    <property type="molecule type" value="Genomic_DNA"/>
</dbReference>
<dbReference type="Pfam" id="PF00361">
    <property type="entry name" value="Proton_antipo_M"/>
    <property type="match status" value="1"/>
</dbReference>
<evidence type="ECO:0000313" key="39">
    <source>
        <dbReference type="EMBL" id="CAK5273267.1"/>
    </source>
</evidence>
<dbReference type="EMBL" id="CAVNYO010000262">
    <property type="protein sequence ID" value="CAK5273266.1"/>
    <property type="molecule type" value="Genomic_DNA"/>
</dbReference>
<evidence type="ECO:0000313" key="17">
    <source>
        <dbReference type="EMBL" id="CAK5273204.1"/>
    </source>
</evidence>
<name>A0AAD2HE37_9AGAR</name>
<dbReference type="EMBL" id="CAVNYO010000236">
    <property type="protein sequence ID" value="CAK5273242.1"/>
    <property type="molecule type" value="Genomic_DNA"/>
</dbReference>
<feature type="transmembrane region" description="Helical" evidence="9">
    <location>
        <begin position="20"/>
        <end position="41"/>
    </location>
</feature>
<evidence type="ECO:0000313" key="18">
    <source>
        <dbReference type="EMBL" id="CAK5273205.1"/>
    </source>
</evidence>
<dbReference type="EMBL" id="CAVNYO010000486">
    <property type="protein sequence ID" value="CAK5285022.1"/>
    <property type="molecule type" value="Genomic_DNA"/>
</dbReference>
<dbReference type="EMBL" id="CAVNYO010000236">
    <property type="protein sequence ID" value="CAK5273241.1"/>
    <property type="molecule type" value="Genomic_DNA"/>
</dbReference>
<evidence type="ECO:0000259" key="10">
    <source>
        <dbReference type="Pfam" id="PF00361"/>
    </source>
</evidence>
<dbReference type="AlphaFoldDB" id="A0AAD2HE37"/>
<evidence type="ECO:0000256" key="8">
    <source>
        <dbReference type="ARBA" id="ARBA00049551"/>
    </source>
</evidence>
<evidence type="ECO:0000313" key="31">
    <source>
        <dbReference type="EMBL" id="CAK5273240.1"/>
    </source>
</evidence>
<sequence>MLIFFNLFGALLLISSFDLISLYLSIELQSFALYILATFYKESRIVTAAGLKYFLLGALSSCFILLGSALIYSFSGLTKFDSIYILISDLDSSVDHTQFTLGVLLIFIGFLFKIGAAPLHN</sequence>
<keyword evidence="5 9" id="KW-1133">Transmembrane helix</keyword>
<dbReference type="Proteomes" id="UP001295794">
    <property type="component" value="Unassembled WGS sequence"/>
</dbReference>
<evidence type="ECO:0000313" key="37">
    <source>
        <dbReference type="EMBL" id="CAK5273265.1"/>
    </source>
</evidence>
<evidence type="ECO:0000313" key="32">
    <source>
        <dbReference type="EMBL" id="CAK5273241.1"/>
    </source>
</evidence>
<dbReference type="EMBL" id="CAVNYO010000231">
    <property type="protein sequence ID" value="CAK5273232.1"/>
    <property type="molecule type" value="Genomic_DNA"/>
</dbReference>
<keyword evidence="6 9" id="KW-0472">Membrane</keyword>
<keyword evidence="43" id="KW-1185">Reference proteome</keyword>
<evidence type="ECO:0000256" key="5">
    <source>
        <dbReference type="ARBA" id="ARBA00022989"/>
    </source>
</evidence>
<evidence type="ECO:0000313" key="35">
    <source>
        <dbReference type="EMBL" id="CAK5273244.1"/>
    </source>
</evidence>
<dbReference type="EMBL" id="CAVNYO010000262">
    <property type="protein sequence ID" value="CAK5273267.1"/>
    <property type="molecule type" value="Genomic_DNA"/>
</dbReference>
<evidence type="ECO:0000313" key="11">
    <source>
        <dbReference type="EMBL" id="CAK5273030.1"/>
    </source>
</evidence>
<dbReference type="EMBL" id="CAVNYO010000261">
    <property type="protein sequence ID" value="CAK5273264.1"/>
    <property type="molecule type" value="Genomic_DNA"/>
</dbReference>
<feature type="transmembrane region" description="Helical" evidence="9">
    <location>
        <begin position="53"/>
        <end position="74"/>
    </location>
</feature>
<dbReference type="EMBL" id="CAVNYO010000487">
    <property type="protein sequence ID" value="CAK5285023.1"/>
    <property type="molecule type" value="Genomic_DNA"/>
</dbReference>
<accession>A0AAD2HE37</accession>
<evidence type="ECO:0000313" key="43">
    <source>
        <dbReference type="Proteomes" id="UP001295794"/>
    </source>
</evidence>
<dbReference type="EMBL" id="CAVNYO010000214">
    <property type="protein sequence ID" value="CAK5273199.1"/>
    <property type="molecule type" value="Genomic_DNA"/>
</dbReference>
<evidence type="ECO:0000313" key="15">
    <source>
        <dbReference type="EMBL" id="CAK5273199.1"/>
    </source>
</evidence>
<dbReference type="EMBL" id="CAVNYO010000214">
    <property type="protein sequence ID" value="CAK5273203.1"/>
    <property type="molecule type" value="Genomic_DNA"/>
</dbReference>
<dbReference type="EMBL" id="CAVNYO010000199">
    <property type="protein sequence ID" value="CAK5273146.1"/>
    <property type="molecule type" value="Genomic_DNA"/>
</dbReference>
<evidence type="ECO:0000313" key="30">
    <source>
        <dbReference type="EMBL" id="CAK5273239.1"/>
    </source>
</evidence>
<dbReference type="EMBL" id="CAVNYO010000235">
    <property type="protein sequence ID" value="CAK5273238.1"/>
    <property type="molecule type" value="Genomic_DNA"/>
</dbReference>
<comment type="subcellular location">
    <subcellularLocation>
        <location evidence="1">Membrane</location>
        <topology evidence="1">Multi-pass membrane protein</topology>
    </subcellularLocation>
</comment>
<dbReference type="EMBL" id="CAVNYO010000229">
    <property type="protein sequence ID" value="CAK5273227.1"/>
    <property type="molecule type" value="Genomic_DNA"/>
</dbReference>
<dbReference type="EMBL" id="CAVNYO010000199">
    <property type="protein sequence ID" value="CAK5273129.1"/>
    <property type="molecule type" value="Genomic_DNA"/>
</dbReference>
<evidence type="ECO:0000313" key="12">
    <source>
        <dbReference type="EMBL" id="CAK5273033.1"/>
    </source>
</evidence>
<gene>
    <name evidence="11" type="ORF">MYCIT1_LOCUS19127</name>
    <name evidence="12" type="ORF">MYCIT1_LOCUS19133</name>
    <name evidence="13" type="ORF">MYCIT1_LOCUS19321</name>
    <name evidence="14" type="ORF">MYCIT1_LOCUS19355</name>
    <name evidence="15" type="ORF">MYCIT1_LOCUS19461</name>
    <name evidence="16" type="ORF">MYCIT1_LOCUS19469</name>
    <name evidence="17" type="ORF">MYCIT1_LOCUS19471</name>
    <name evidence="18" type="ORF">MYCIT1_LOCUS19473</name>
    <name evidence="19" type="ORF">MYCIT1_LOCUS19475</name>
    <name evidence="20" type="ORF">MYCIT1_LOCUS19489</name>
    <name evidence="21" type="ORF">MYCIT1_LOCUS19491</name>
    <name evidence="22" type="ORF">MYCIT1_LOCUS19513</name>
    <name evidence="23" type="ORF">MYCIT1_LOCUS19515</name>
    <name evidence="24" type="ORF">MYCIT1_LOCUS19517</name>
    <name evidence="25" type="ORF">MYCIT1_LOCUS19525</name>
    <name evidence="26" type="ORF">MYCIT1_LOCUS19527</name>
    <name evidence="27" type="ORF">MYCIT1_LOCUS19535</name>
    <name evidence="28" type="ORF">MYCIT1_LOCUS19537</name>
    <name evidence="29" type="ORF">MYCIT1_LOCUS19539</name>
    <name evidence="30" type="ORF">MYCIT1_LOCUS19541</name>
    <name evidence="31" type="ORF">MYCIT1_LOCUS19543</name>
    <name evidence="32" type="ORF">MYCIT1_LOCUS19545</name>
    <name evidence="33" type="ORF">MYCIT1_LOCUS19547</name>
    <name evidence="34" type="ORF">MYCIT1_LOCUS19549</name>
    <name evidence="35" type="ORF">MYCIT1_LOCUS19551</name>
    <name evidence="36" type="ORF">MYCIT1_LOCUS19591</name>
    <name evidence="37" type="ORF">MYCIT1_LOCUS19593</name>
    <name evidence="38" type="ORF">MYCIT1_LOCUS19595</name>
    <name evidence="39" type="ORF">MYCIT1_LOCUS19597</name>
    <name evidence="40" type="ORF">MYCIT1_LOCUS19621</name>
    <name evidence="41" type="ORF">MYCIT1_LOCUS38642</name>
    <name evidence="42" type="ORF">MYCIT1_LOCUS38644</name>
</gene>
<evidence type="ECO:0000256" key="7">
    <source>
        <dbReference type="ARBA" id="ARBA00031028"/>
    </source>
</evidence>
<dbReference type="GO" id="GO:0008137">
    <property type="term" value="F:NADH dehydrogenase (ubiquinone) activity"/>
    <property type="evidence" value="ECO:0007669"/>
    <property type="project" value="UniProtKB-EC"/>
</dbReference>
<dbReference type="EMBL" id="CAVNYO010000229">
    <property type="protein sequence ID" value="CAK5273226.1"/>
    <property type="molecule type" value="Genomic_DNA"/>
</dbReference>
<evidence type="ECO:0000313" key="28">
    <source>
        <dbReference type="EMBL" id="CAK5273237.1"/>
    </source>
</evidence>
<dbReference type="PANTHER" id="PTHR22773">
    <property type="entry name" value="NADH DEHYDROGENASE"/>
    <property type="match status" value="1"/>
</dbReference>
<evidence type="ECO:0000313" key="19">
    <source>
        <dbReference type="EMBL" id="CAK5273206.1"/>
    </source>
</evidence>
<evidence type="ECO:0000313" key="29">
    <source>
        <dbReference type="EMBL" id="CAK5273238.1"/>
    </source>
</evidence>
<comment type="caution">
    <text evidence="34">The sequence shown here is derived from an EMBL/GenBank/DDBJ whole genome shotgun (WGS) entry which is preliminary data.</text>
</comment>
<dbReference type="EMBL" id="CAVNYO010000235">
    <property type="protein sequence ID" value="CAK5273239.1"/>
    <property type="molecule type" value="Genomic_DNA"/>
</dbReference>
<dbReference type="EMBL" id="CAVNYO010000194">
    <property type="protein sequence ID" value="CAK5273030.1"/>
    <property type="molecule type" value="Genomic_DNA"/>
</dbReference>
<reference evidence="34" key="1">
    <citation type="submission" date="2023-11" db="EMBL/GenBank/DDBJ databases">
        <authorList>
            <person name="De Vega J J."/>
            <person name="De Vega J J."/>
        </authorList>
    </citation>
    <scope>NUCLEOTIDE SEQUENCE</scope>
</reference>
<dbReference type="EMBL" id="CAVNYO010000270">
    <property type="protein sequence ID" value="CAK5273279.1"/>
    <property type="molecule type" value="Genomic_DNA"/>
</dbReference>
<organism evidence="34 43">
    <name type="scientific">Mycena citricolor</name>
    <dbReference type="NCBI Taxonomy" id="2018698"/>
    <lineage>
        <taxon>Eukaryota</taxon>
        <taxon>Fungi</taxon>
        <taxon>Dikarya</taxon>
        <taxon>Basidiomycota</taxon>
        <taxon>Agaricomycotina</taxon>
        <taxon>Agaricomycetes</taxon>
        <taxon>Agaricomycetidae</taxon>
        <taxon>Agaricales</taxon>
        <taxon>Marasmiineae</taxon>
        <taxon>Mycenaceae</taxon>
        <taxon>Mycena</taxon>
    </lineage>
</organism>
<evidence type="ECO:0000313" key="23">
    <source>
        <dbReference type="EMBL" id="CAK5273226.1"/>
    </source>
</evidence>
<evidence type="ECO:0000313" key="34">
    <source>
        <dbReference type="EMBL" id="CAK5273243.1"/>
    </source>
</evidence>
<evidence type="ECO:0000313" key="13">
    <source>
        <dbReference type="EMBL" id="CAK5273129.1"/>
    </source>
</evidence>
<dbReference type="EMBL" id="CAVNYO010000261">
    <property type="protein sequence ID" value="CAK5273265.1"/>
    <property type="molecule type" value="Genomic_DNA"/>
</dbReference>
<evidence type="ECO:0000313" key="22">
    <source>
        <dbReference type="EMBL" id="CAK5273225.1"/>
    </source>
</evidence>
<evidence type="ECO:0000313" key="42">
    <source>
        <dbReference type="EMBL" id="CAK5285023.1"/>
    </source>
</evidence>
<evidence type="ECO:0000313" key="40">
    <source>
        <dbReference type="EMBL" id="CAK5273279.1"/>
    </source>
</evidence>
<evidence type="ECO:0000313" key="21">
    <source>
        <dbReference type="EMBL" id="CAK5273214.1"/>
    </source>
</evidence>
<evidence type="ECO:0000256" key="1">
    <source>
        <dbReference type="ARBA" id="ARBA00004141"/>
    </source>
</evidence>
<proteinExistence type="inferred from homology"/>
<dbReference type="GO" id="GO:0016020">
    <property type="term" value="C:membrane"/>
    <property type="evidence" value="ECO:0007669"/>
    <property type="project" value="UniProtKB-SubCell"/>
</dbReference>
<evidence type="ECO:0000313" key="20">
    <source>
        <dbReference type="EMBL" id="CAK5273213.1"/>
    </source>
</evidence>
<evidence type="ECO:0000256" key="4">
    <source>
        <dbReference type="ARBA" id="ARBA00022692"/>
    </source>
</evidence>
<dbReference type="EMBL" id="CAVNYO010000214">
    <property type="protein sequence ID" value="CAK5273204.1"/>
    <property type="molecule type" value="Genomic_DNA"/>
</dbReference>
<dbReference type="EMBL" id="CAVNYO010000194">
    <property type="protein sequence ID" value="CAK5273033.1"/>
    <property type="molecule type" value="Genomic_DNA"/>
</dbReference>
<evidence type="ECO:0000256" key="6">
    <source>
        <dbReference type="ARBA" id="ARBA00023136"/>
    </source>
</evidence>
<evidence type="ECO:0000313" key="16">
    <source>
        <dbReference type="EMBL" id="CAK5273203.1"/>
    </source>
</evidence>
<evidence type="ECO:0000313" key="26">
    <source>
        <dbReference type="EMBL" id="CAK5273232.1"/>
    </source>
</evidence>
<dbReference type="EMBL" id="CAVNYO010000220">
    <property type="protein sequence ID" value="CAK5273213.1"/>
    <property type="molecule type" value="Genomic_DNA"/>
</dbReference>
<feature type="transmembrane region" description="Helical" evidence="9">
    <location>
        <begin position="99"/>
        <end position="119"/>
    </location>
</feature>
<dbReference type="EMBL" id="CAVNYO010000235">
    <property type="protein sequence ID" value="CAK5273240.1"/>
    <property type="molecule type" value="Genomic_DNA"/>
</dbReference>
<evidence type="ECO:0000313" key="27">
    <source>
        <dbReference type="EMBL" id="CAK5273236.1"/>
    </source>
</evidence>
<dbReference type="EMBL" id="CAVNYO010000231">
    <property type="protein sequence ID" value="CAK5273231.1"/>
    <property type="molecule type" value="Genomic_DNA"/>
</dbReference>
<protein>
    <recommendedName>
        <fullName evidence="3">NADH-ubiquinone oxidoreductase chain 2</fullName>
    </recommendedName>
    <alternativeName>
        <fullName evidence="7">NADH dehydrogenase subunit 2</fullName>
    </alternativeName>
</protein>
<evidence type="ECO:0000256" key="2">
    <source>
        <dbReference type="ARBA" id="ARBA00007012"/>
    </source>
</evidence>
<comment type="similarity">
    <text evidence="2">Belongs to the complex I subunit 2 family.</text>
</comment>
<feature type="domain" description="NADH:quinone oxidoreductase/Mrp antiporter transmembrane" evidence="10">
    <location>
        <begin position="17"/>
        <end position="120"/>
    </location>
</feature>
<evidence type="ECO:0000256" key="9">
    <source>
        <dbReference type="SAM" id="Phobius"/>
    </source>
</evidence>
<evidence type="ECO:0000313" key="33">
    <source>
        <dbReference type="EMBL" id="CAK5273242.1"/>
    </source>
</evidence>
<dbReference type="EMBL" id="CAVNYO010000235">
    <property type="protein sequence ID" value="CAK5273237.1"/>
    <property type="molecule type" value="Genomic_DNA"/>
</dbReference>
<dbReference type="EMBL" id="CAVNYO010000220">
    <property type="protein sequence ID" value="CAK5273214.1"/>
    <property type="molecule type" value="Genomic_DNA"/>
</dbReference>
<evidence type="ECO:0000313" key="41">
    <source>
        <dbReference type="EMBL" id="CAK5285022.1"/>
    </source>
</evidence>
<comment type="catalytic activity">
    <reaction evidence="8">
        <text>a ubiquinone + NADH + 5 H(+)(in) = a ubiquinol + NAD(+) + 4 H(+)(out)</text>
        <dbReference type="Rhea" id="RHEA:29091"/>
        <dbReference type="Rhea" id="RHEA-COMP:9565"/>
        <dbReference type="Rhea" id="RHEA-COMP:9566"/>
        <dbReference type="ChEBI" id="CHEBI:15378"/>
        <dbReference type="ChEBI" id="CHEBI:16389"/>
        <dbReference type="ChEBI" id="CHEBI:17976"/>
        <dbReference type="ChEBI" id="CHEBI:57540"/>
        <dbReference type="ChEBI" id="CHEBI:57945"/>
        <dbReference type="EC" id="7.1.1.2"/>
    </reaction>
</comment>
<keyword evidence="4 9" id="KW-0812">Transmembrane</keyword>
<evidence type="ECO:0000313" key="36">
    <source>
        <dbReference type="EMBL" id="CAK5273264.1"/>
    </source>
</evidence>
<evidence type="ECO:0000313" key="38">
    <source>
        <dbReference type="EMBL" id="CAK5273266.1"/>
    </source>
</evidence>
<evidence type="ECO:0000313" key="14">
    <source>
        <dbReference type="EMBL" id="CAK5273146.1"/>
    </source>
</evidence>
<evidence type="ECO:0000256" key="3">
    <source>
        <dbReference type="ARBA" id="ARBA00021008"/>
    </source>
</evidence>
<evidence type="ECO:0000313" key="24">
    <source>
        <dbReference type="EMBL" id="CAK5273227.1"/>
    </source>
</evidence>
<dbReference type="EMBL" id="CAVNYO010000229">
    <property type="protein sequence ID" value="CAK5273225.1"/>
    <property type="molecule type" value="Genomic_DNA"/>
</dbReference>
<dbReference type="EMBL" id="CAVNYO010000238">
    <property type="protein sequence ID" value="CAK5273243.1"/>
    <property type="molecule type" value="Genomic_DNA"/>
</dbReference>